<sequence>MAYALDFAGENRKELEKVLDYYAEDSQKLEAARFLIRNMPRYYGYEGWRLDSIQKILITAEQKHFIDDSILRKWTKQSLYSLPKIYDAHIIKADYLIENIDLSFKMWKERPWNQDLPFEDFCELILPYRIDDEPLSNWRQNYFEVYFSALDSLSNCTDPLRACNALSKELSKKEFFYTVNFDMPHLSAHFLLEHHVGFCREICDRAVYAMRACGIPGTVDMFVYSPEYQGSHQWNVVRGKNGVFYPFWTSWYEMDNNMKGDGRKKGKIYRQCFGMQKEAIEGITSRRNVPPLFKNRFIKDATTDYIGTNKITVEVEVKEPYIYLGVFSPNGWIPIDVGENMGGNVTFHNVEQNLIYQTLYSDSDTLKMAGYPFLYTQDTIHPFIPETKHTERAALHRKMSLVKGIKAFLYRYIIGVRIEGSKNLSFRNPRQLLALQDTLTSNYHEFVSSDTSLVRYIRYNSPLERSIELAEIAFWEDLDMKKEIPAKVINDLVPLHPANSIDKINDKEILSFFESQDTTCHLLFDLGKEVSVKKILLCPRNDDNYIWPGDEYELFYNNGINGWISLGKQKAKERVLYYDVPANALFWLRNLTKGKEEQIFFCREGVQYFVTNLP</sequence>
<dbReference type="PANTHER" id="PTHR35532:SF5">
    <property type="entry name" value="CARBOHYDRATE-BINDING DOMAIN-CONTAINING PROTEIN"/>
    <property type="match status" value="1"/>
</dbReference>
<proteinExistence type="predicted"/>
<name>A0ABR7DJY1_9BACT</name>
<dbReference type="SUPFAM" id="SSF54001">
    <property type="entry name" value="Cysteine proteinases"/>
    <property type="match status" value="1"/>
</dbReference>
<reference evidence="1 2" key="1">
    <citation type="submission" date="2020-08" db="EMBL/GenBank/DDBJ databases">
        <title>Genome public.</title>
        <authorList>
            <person name="Liu C."/>
            <person name="Sun Q."/>
        </authorList>
    </citation>
    <scope>NUCLEOTIDE SEQUENCE [LARGE SCALE GENOMIC DNA]</scope>
    <source>
        <strain evidence="1 2">NSJ-79</strain>
    </source>
</reference>
<evidence type="ECO:0008006" key="3">
    <source>
        <dbReference type="Google" id="ProtNLM"/>
    </source>
</evidence>
<accession>A0ABR7DJY1</accession>
<organism evidence="1 2">
    <name type="scientific">Parabacteroides hominis</name>
    <dbReference type="NCBI Taxonomy" id="2763057"/>
    <lineage>
        <taxon>Bacteria</taxon>
        <taxon>Pseudomonadati</taxon>
        <taxon>Bacteroidota</taxon>
        <taxon>Bacteroidia</taxon>
        <taxon>Bacteroidales</taxon>
        <taxon>Tannerellaceae</taxon>
        <taxon>Parabacteroides</taxon>
    </lineage>
</organism>
<dbReference type="PANTHER" id="PTHR35532">
    <property type="entry name" value="SIMILAR TO POLYHYDROXYALKANOATE DEPOLYMERASE"/>
    <property type="match status" value="1"/>
</dbReference>
<dbReference type="Proteomes" id="UP000651475">
    <property type="component" value="Unassembled WGS sequence"/>
</dbReference>
<dbReference type="RefSeq" id="WP_186928437.1">
    <property type="nucleotide sequence ID" value="NZ_JACOOJ010000003.1"/>
</dbReference>
<evidence type="ECO:0000313" key="1">
    <source>
        <dbReference type="EMBL" id="MBC5631701.1"/>
    </source>
</evidence>
<protein>
    <recommendedName>
        <fullName evidence="3">Transglutaminase domain-containing protein</fullName>
    </recommendedName>
</protein>
<comment type="caution">
    <text evidence="1">The sequence shown here is derived from an EMBL/GenBank/DDBJ whole genome shotgun (WGS) entry which is preliminary data.</text>
</comment>
<dbReference type="InterPro" id="IPR038765">
    <property type="entry name" value="Papain-like_cys_pep_sf"/>
</dbReference>
<gene>
    <name evidence="1" type="ORF">H8S65_02750</name>
</gene>
<dbReference type="EMBL" id="JACOOJ010000003">
    <property type="protein sequence ID" value="MBC5631701.1"/>
    <property type="molecule type" value="Genomic_DNA"/>
</dbReference>
<evidence type="ECO:0000313" key="2">
    <source>
        <dbReference type="Proteomes" id="UP000651475"/>
    </source>
</evidence>
<keyword evidence="2" id="KW-1185">Reference proteome</keyword>